<organism evidence="1 2">
    <name type="scientific">Fusarium xylarioides</name>
    <dbReference type="NCBI Taxonomy" id="221167"/>
    <lineage>
        <taxon>Eukaryota</taxon>
        <taxon>Fungi</taxon>
        <taxon>Dikarya</taxon>
        <taxon>Ascomycota</taxon>
        <taxon>Pezizomycotina</taxon>
        <taxon>Sordariomycetes</taxon>
        <taxon>Hypocreomycetidae</taxon>
        <taxon>Hypocreales</taxon>
        <taxon>Nectriaceae</taxon>
        <taxon>Fusarium</taxon>
        <taxon>Fusarium fujikuroi species complex</taxon>
    </lineage>
</organism>
<keyword evidence="2" id="KW-1185">Reference proteome</keyword>
<reference evidence="1" key="1">
    <citation type="journal article" date="2020" name="bioRxiv">
        <title>Historical genomics reveals the evolutionary mechanisms behind multiple outbreaks of the host-specific coffee wilt pathogen Fusarium xylarioides.</title>
        <authorList>
            <person name="Peck D."/>
            <person name="Nowell R.W."/>
            <person name="Flood J."/>
            <person name="Ryan M.J."/>
            <person name="Barraclough T.G."/>
        </authorList>
    </citation>
    <scope>NUCLEOTIDE SEQUENCE</scope>
    <source>
        <strain evidence="1">IMI 127659i</strain>
    </source>
</reference>
<accession>A0A9P7HGM4</accession>
<protein>
    <submittedName>
        <fullName evidence="1">Uncharacterized protein</fullName>
    </submittedName>
</protein>
<dbReference type="SUPFAM" id="SSF141086">
    <property type="entry name" value="Agglutinin HPA-like"/>
    <property type="match status" value="1"/>
</dbReference>
<gene>
    <name evidence="1" type="ORF">H9Q72_011454</name>
</gene>
<dbReference type="OrthoDB" id="291007at2759"/>
<name>A0A9P7HGM4_9HYPO</name>
<dbReference type="AlphaFoldDB" id="A0A9P7HGM4"/>
<evidence type="ECO:0000313" key="1">
    <source>
        <dbReference type="EMBL" id="KAG5760431.1"/>
    </source>
</evidence>
<proteinExistence type="predicted"/>
<reference evidence="1" key="2">
    <citation type="submission" date="2020-10" db="EMBL/GenBank/DDBJ databases">
        <authorList>
            <person name="Peck L.D."/>
            <person name="Nowell R.W."/>
            <person name="Flood J."/>
            <person name="Ryan M.J."/>
            <person name="Barraclough T.G."/>
        </authorList>
    </citation>
    <scope>NUCLEOTIDE SEQUENCE</scope>
    <source>
        <strain evidence="1">IMI 127659i</strain>
    </source>
</reference>
<dbReference type="InterPro" id="IPR037221">
    <property type="entry name" value="H-type_lectin_dom_sf"/>
</dbReference>
<dbReference type="EMBL" id="JADFTT010000545">
    <property type="protein sequence ID" value="KAG5760431.1"/>
    <property type="molecule type" value="Genomic_DNA"/>
</dbReference>
<dbReference type="Proteomes" id="UP000750502">
    <property type="component" value="Unassembled WGS sequence"/>
</dbReference>
<evidence type="ECO:0000313" key="2">
    <source>
        <dbReference type="Proteomes" id="UP000750502"/>
    </source>
</evidence>
<sequence>MIHAIPESLTTNGWFVPFNSVLSTTEKDFISIIHPRDGAATAAKTGTAVSTFNTKEVRNWQVPQSQTSITVKFFQSVEKPPAVAAGPNWPHITTQYQHPRQCISTLLELTPLSSILALGPTTISTREDASAWKLPRTTRTCSLANLTRLMTTQWNQSRPKAPRQINFARLYSSLPKAMLWLSQLEMDENKNCLDAWSDTILYAATAHWIACLSNKISVTSGTLNVTGIRPWYWSQWSSTGGVSSPANTFQKPPLVLFGFDAKACDRIT</sequence>
<comment type="caution">
    <text evidence="1">The sequence shown here is derived from an EMBL/GenBank/DDBJ whole genome shotgun (WGS) entry which is preliminary data.</text>
</comment>